<name>A0AAD7N305_9AGAR</name>
<feature type="compositionally biased region" description="Basic and acidic residues" evidence="1">
    <location>
        <begin position="11"/>
        <end position="23"/>
    </location>
</feature>
<feature type="compositionally biased region" description="Polar residues" evidence="1">
    <location>
        <begin position="1"/>
        <end position="10"/>
    </location>
</feature>
<reference evidence="2" key="1">
    <citation type="submission" date="2023-03" db="EMBL/GenBank/DDBJ databases">
        <title>Massive genome expansion in bonnet fungi (Mycena s.s.) driven by repeated elements and novel gene families across ecological guilds.</title>
        <authorList>
            <consortium name="Lawrence Berkeley National Laboratory"/>
            <person name="Harder C.B."/>
            <person name="Miyauchi S."/>
            <person name="Viragh M."/>
            <person name="Kuo A."/>
            <person name="Thoen E."/>
            <person name="Andreopoulos B."/>
            <person name="Lu D."/>
            <person name="Skrede I."/>
            <person name="Drula E."/>
            <person name="Henrissat B."/>
            <person name="Morin E."/>
            <person name="Kohler A."/>
            <person name="Barry K."/>
            <person name="LaButti K."/>
            <person name="Morin E."/>
            <person name="Salamov A."/>
            <person name="Lipzen A."/>
            <person name="Mereny Z."/>
            <person name="Hegedus B."/>
            <person name="Baldrian P."/>
            <person name="Stursova M."/>
            <person name="Weitz H."/>
            <person name="Taylor A."/>
            <person name="Grigoriev I.V."/>
            <person name="Nagy L.G."/>
            <person name="Martin F."/>
            <person name="Kauserud H."/>
        </authorList>
    </citation>
    <scope>NUCLEOTIDE SEQUENCE</scope>
    <source>
        <strain evidence="2">CBHHK182m</strain>
    </source>
</reference>
<dbReference type="Proteomes" id="UP001215598">
    <property type="component" value="Unassembled WGS sequence"/>
</dbReference>
<feature type="region of interest" description="Disordered" evidence="1">
    <location>
        <begin position="1"/>
        <end position="23"/>
    </location>
</feature>
<accession>A0AAD7N305</accession>
<dbReference type="AlphaFoldDB" id="A0AAD7N305"/>
<protein>
    <submittedName>
        <fullName evidence="2">Uncharacterized protein</fullName>
    </submittedName>
</protein>
<organism evidence="2 3">
    <name type="scientific">Mycena metata</name>
    <dbReference type="NCBI Taxonomy" id="1033252"/>
    <lineage>
        <taxon>Eukaryota</taxon>
        <taxon>Fungi</taxon>
        <taxon>Dikarya</taxon>
        <taxon>Basidiomycota</taxon>
        <taxon>Agaricomycotina</taxon>
        <taxon>Agaricomycetes</taxon>
        <taxon>Agaricomycetidae</taxon>
        <taxon>Agaricales</taxon>
        <taxon>Marasmiineae</taxon>
        <taxon>Mycenaceae</taxon>
        <taxon>Mycena</taxon>
    </lineage>
</organism>
<sequence>MYGTTYQQPEPHSRGQLERGRNPQELRGCAVAEQEADSGPRWHSDARGINTAPLISQLAFHLLVVLVELARSRLFEAHSILLCSKTLTNFLIRLLTRQVVSPDVQRARILRAQTPLQFPAPQARSCGVGPASCAGAVLFCPRLNRRFGCTHPTSAQPLRVQLHQHPLAHTSDIQPRDSMRNGL</sequence>
<keyword evidence="3" id="KW-1185">Reference proteome</keyword>
<dbReference type="EMBL" id="JARKIB010000095">
    <property type="protein sequence ID" value="KAJ7742254.1"/>
    <property type="molecule type" value="Genomic_DNA"/>
</dbReference>
<evidence type="ECO:0000313" key="2">
    <source>
        <dbReference type="EMBL" id="KAJ7742254.1"/>
    </source>
</evidence>
<evidence type="ECO:0000256" key="1">
    <source>
        <dbReference type="SAM" id="MobiDB-lite"/>
    </source>
</evidence>
<proteinExistence type="predicted"/>
<evidence type="ECO:0000313" key="3">
    <source>
        <dbReference type="Proteomes" id="UP001215598"/>
    </source>
</evidence>
<gene>
    <name evidence="2" type="ORF">B0H16DRAFT_1563578</name>
</gene>
<comment type="caution">
    <text evidence="2">The sequence shown here is derived from an EMBL/GenBank/DDBJ whole genome shotgun (WGS) entry which is preliminary data.</text>
</comment>